<evidence type="ECO:0000313" key="6">
    <source>
        <dbReference type="Proteomes" id="UP000029723"/>
    </source>
</evidence>
<dbReference type="Pfam" id="PF00703">
    <property type="entry name" value="Glyco_hydro_2"/>
    <property type="match status" value="1"/>
</dbReference>
<dbReference type="Gene3D" id="3.20.20.80">
    <property type="entry name" value="Glycosidases"/>
    <property type="match status" value="1"/>
</dbReference>
<dbReference type="OrthoDB" id="9801077at2"/>
<dbReference type="InterPro" id="IPR017853">
    <property type="entry name" value="GH"/>
</dbReference>
<dbReference type="Pfam" id="PF22666">
    <property type="entry name" value="Glyco_hydro_2_N2"/>
    <property type="match status" value="1"/>
</dbReference>
<dbReference type="PANTHER" id="PTHR43536:SF1">
    <property type="entry name" value="MANNOSYLGLYCOPROTEIN ENDO-BETA-MANNOSIDASE"/>
    <property type="match status" value="1"/>
</dbReference>
<dbReference type="InterPro" id="IPR036156">
    <property type="entry name" value="Beta-gal/glucu_dom_sf"/>
</dbReference>
<accession>A0A098YSP2</accession>
<dbReference type="InterPro" id="IPR013783">
    <property type="entry name" value="Ig-like_fold"/>
</dbReference>
<evidence type="ECO:0000256" key="2">
    <source>
        <dbReference type="ARBA" id="ARBA00022801"/>
    </source>
</evidence>
<name>A0A098YSP2_9BACT</name>
<comment type="similarity">
    <text evidence="1">Belongs to the glycosyl hydrolase 2 family.</text>
</comment>
<dbReference type="InterPro" id="IPR000421">
    <property type="entry name" value="FA58C"/>
</dbReference>
<dbReference type="GO" id="GO:0005975">
    <property type="term" value="P:carbohydrate metabolic process"/>
    <property type="evidence" value="ECO:0007669"/>
    <property type="project" value="InterPro"/>
</dbReference>
<protein>
    <submittedName>
        <fullName evidence="5">Beta-glycosidase</fullName>
    </submittedName>
</protein>
<keyword evidence="2" id="KW-0378">Hydrolase</keyword>
<dbReference type="Gene3D" id="2.60.120.260">
    <property type="entry name" value="Galactose-binding domain-like"/>
    <property type="match status" value="2"/>
</dbReference>
<dbReference type="InterPro" id="IPR054593">
    <property type="entry name" value="Beta-mannosidase-like_N2"/>
</dbReference>
<proteinExistence type="inferred from homology"/>
<dbReference type="Pfam" id="PF18368">
    <property type="entry name" value="Ig_GlcNase"/>
    <property type="match status" value="1"/>
</dbReference>
<evidence type="ECO:0000256" key="1">
    <source>
        <dbReference type="ARBA" id="ARBA00007401"/>
    </source>
</evidence>
<feature type="domain" description="F5/8 type C" evidence="4">
    <location>
        <begin position="219"/>
        <end position="354"/>
    </location>
</feature>
<dbReference type="PANTHER" id="PTHR43536">
    <property type="entry name" value="MANNOSYLGLYCOPROTEIN ENDO-BETA-MANNOSIDASE"/>
    <property type="match status" value="1"/>
</dbReference>
<evidence type="ECO:0000256" key="3">
    <source>
        <dbReference type="ARBA" id="ARBA00023295"/>
    </source>
</evidence>
<evidence type="ECO:0000313" key="5">
    <source>
        <dbReference type="EMBL" id="KGI22307.1"/>
    </source>
</evidence>
<reference evidence="5 6" key="1">
    <citation type="submission" date="2014-07" db="EMBL/GenBank/DDBJ databases">
        <authorList>
            <person name="McCorrison J."/>
            <person name="Sanka R."/>
            <person name="Torralba M."/>
            <person name="Gillis M."/>
            <person name="Haft D.H."/>
            <person name="Methe B."/>
            <person name="Sutton G."/>
            <person name="Nelson K.E."/>
        </authorList>
    </citation>
    <scope>NUCLEOTIDE SEQUENCE [LARGE SCALE GENOMIC DNA]</scope>
    <source>
        <strain evidence="5 6">S9-PR14</strain>
    </source>
</reference>
<dbReference type="AlphaFoldDB" id="A0A098YSP2"/>
<sequence length="1189" mass="135490">MIRHSRYFYGFLVTMTFWVQFAFAQTYTRGIGIYPGRVQEAYVPTLVQDNTYRNIALHRKAYHSSSYDYNLTAQLITDGIITRAMPPRLTVTTNQGILPLREREWAIDRGEYTRNILLGSKAFIQYQWDNMHVIANEISIVARVAYHEQQATSGYKIRLLACDERGKWQVVAQQAADSLPGIASRYKAHSDPNKVTDTELLPTRNLKMAFRLNGKVPRLYGLRLELQMAGAAHWTLTQLNFAQNGTPVTDVLPSAAFRSAWMSATSSDEWVKVDLGTQASFDKIKLHWLNKAIRGEVLVSKDDEHWEHIANLQQRTQRQETIACKATARYVKVKMTASKNGKPFVLSEIEVMGRGGLTAKPYPESTYQDNRWSLNGGNWRLQRVSEVHAVGEQIASLNFDDSGWITATVPATVLSSYVNIGAVPHPNKDNQLFMASESFFNSNFWYRRTFVLPKEMVGQAVFLHFDGINWKANIYLNGKRINCIEGAFIRSKTEITHLLREGKNVLAVEIIKTQHPGAVKEKNQFNTDFNGGILGADNPTFHATIGWDWISTVRGRNIGIWNHVYLTAEGSVTLSDAVVTTRLHLPDTLATVTPSVRLTNNQQHPIHGVLKGWIGTVKFQKPVTIPASTTIEATFLPTDYAQLQRQCFRLWWPNGYGEPYLYDAGYTFEAHGGDSQPLHYKAGIRQMSYKDADTRLTLYINGKRFVPLGGNWGFSESNLNYRAREYDAAVKYHRNMNCNMIRNWVGQTGNDEFYEACDRYGIMVWKDFWLANPSDGPDPQDERMFLNNAKDDVYRIRNHPCIALYCGRNEGFPPKTLDTALRQIVNTMHPDMLYISSSADEGVSGHGPYWALPEKEYFEKQTGKLHTERGMPNVMNYENLCRTLSPHHLWPQNDAWGKHDYTLEGAQRGASFNGIIEKAFGVIGDVHQFTKLAQWVNYNGYRAMFESGSKHRLGLLIWMSHPCWPSMTWQTYDYYLEPTAAYFGVKKACEPLHIQWNASTRKMEVVNLHKMVKDSLTAHCEVLDMWGKSIVKYQQRIETKPDTTVECMAIDAPAIRGTVYFLKMSLLDTQNRVLSDNFYVCSTDEGNFQALHSLPAVKPAVTFVKDKNKVKVKLYNPTDTPAMLIRLQLKGSDGEQILPVDYTDNYFHLMPHERKAVAIAWEEEDARGVDVQLQLEGMNVPTAHIPFVR</sequence>
<dbReference type="Gene3D" id="2.60.40.10">
    <property type="entry name" value="Immunoglobulins"/>
    <property type="match status" value="3"/>
</dbReference>
<gene>
    <name evidence="5" type="ORF">HMPREF9304_05165</name>
</gene>
<organism evidence="5 6">
    <name type="scientific">Hoylesella timonensis S9-PR14</name>
    <dbReference type="NCBI Taxonomy" id="1401062"/>
    <lineage>
        <taxon>Bacteria</taxon>
        <taxon>Pseudomonadati</taxon>
        <taxon>Bacteroidota</taxon>
        <taxon>Bacteroidia</taxon>
        <taxon>Bacteroidales</taxon>
        <taxon>Prevotellaceae</taxon>
        <taxon>Hoylesella</taxon>
    </lineage>
</organism>
<evidence type="ECO:0000259" key="4">
    <source>
        <dbReference type="PROSITE" id="PS50022"/>
    </source>
</evidence>
<dbReference type="InterPro" id="IPR043534">
    <property type="entry name" value="EBDG/EBM"/>
</dbReference>
<dbReference type="Proteomes" id="UP000029723">
    <property type="component" value="Unassembled WGS sequence"/>
</dbReference>
<dbReference type="PROSITE" id="PS50022">
    <property type="entry name" value="FA58C_3"/>
    <property type="match status" value="1"/>
</dbReference>
<dbReference type="SUPFAM" id="SSF51445">
    <property type="entry name" value="(Trans)glycosidases"/>
    <property type="match status" value="1"/>
</dbReference>
<dbReference type="InterPro" id="IPR041351">
    <property type="entry name" value="Ig_GlcNase"/>
</dbReference>
<dbReference type="Pfam" id="PF22633">
    <property type="entry name" value="F5_F8_type_C_2"/>
    <property type="match status" value="1"/>
</dbReference>
<dbReference type="SUPFAM" id="SSF49785">
    <property type="entry name" value="Galactose-binding domain-like"/>
    <property type="match status" value="2"/>
</dbReference>
<dbReference type="InterPro" id="IPR008979">
    <property type="entry name" value="Galactose-bd-like_sf"/>
</dbReference>
<dbReference type="InterPro" id="IPR006102">
    <property type="entry name" value="Ig-like_GH2"/>
</dbReference>
<keyword evidence="3 5" id="KW-0326">Glycosidase</keyword>
<dbReference type="GO" id="GO:0004553">
    <property type="term" value="F:hydrolase activity, hydrolyzing O-glycosyl compounds"/>
    <property type="evidence" value="ECO:0007669"/>
    <property type="project" value="InterPro"/>
</dbReference>
<comment type="caution">
    <text evidence="5">The sequence shown here is derived from an EMBL/GenBank/DDBJ whole genome shotgun (WGS) entry which is preliminary data.</text>
</comment>
<dbReference type="EMBL" id="JRPQ01000074">
    <property type="protein sequence ID" value="KGI22307.1"/>
    <property type="molecule type" value="Genomic_DNA"/>
</dbReference>
<dbReference type="SUPFAM" id="SSF49303">
    <property type="entry name" value="beta-Galactosidase/glucuronidase domain"/>
    <property type="match status" value="3"/>
</dbReference>